<reference evidence="2 5" key="2">
    <citation type="journal article" date="2013" name="Nature">
        <title>Insights into bilaterian evolution from three spiralian genomes.</title>
        <authorList>
            <person name="Simakov O."/>
            <person name="Marletaz F."/>
            <person name="Cho S.J."/>
            <person name="Edsinger-Gonzales E."/>
            <person name="Havlak P."/>
            <person name="Hellsten U."/>
            <person name="Kuo D.H."/>
            <person name="Larsson T."/>
            <person name="Lv J."/>
            <person name="Arendt D."/>
            <person name="Savage R."/>
            <person name="Osoegawa K."/>
            <person name="de Jong P."/>
            <person name="Grimwood J."/>
            <person name="Chapman J.A."/>
            <person name="Shapiro H."/>
            <person name="Aerts A."/>
            <person name="Otillar R.P."/>
            <person name="Terry A.Y."/>
            <person name="Boore J.L."/>
            <person name="Grigoriev I.V."/>
            <person name="Lindberg D.R."/>
            <person name="Seaver E.C."/>
            <person name="Weisblat D.A."/>
            <person name="Putnam N.H."/>
            <person name="Rokhsar D.S."/>
        </authorList>
    </citation>
    <scope>NUCLEOTIDE SEQUENCE</scope>
    <source>
        <strain evidence="2 5">I ESC-2004</strain>
    </source>
</reference>
<dbReference type="AlphaFoldDB" id="R7TG42"/>
<feature type="chain" id="PRO_5008786965" description="UPAR/Ly6 domain-containing protein" evidence="1">
    <location>
        <begin position="18"/>
        <end position="127"/>
    </location>
</feature>
<sequence length="127" mass="13999">MMLKALVLLSTLAYVAADGHLSTTPKDGHFKCFFCNTGSNCADYQSVDYSEIEECELGCRVNAYPLYGMVDASRGCIHQYDSDFEGCYADYCNGYDVNMRTSSADSAKPFLLLLAASSLVWMTSFSQ</sequence>
<feature type="signal peptide" evidence="1">
    <location>
        <begin position="1"/>
        <end position="17"/>
    </location>
</feature>
<gene>
    <name evidence="3" type="ORF">CAPTEDRAFT_211414</name>
    <name evidence="2" type="ORF">CAPTEDRAFT_213728</name>
</gene>
<protein>
    <recommendedName>
        <fullName evidence="6">UPAR/Ly6 domain-containing protein</fullName>
    </recommendedName>
</protein>
<organism evidence="2">
    <name type="scientific">Capitella teleta</name>
    <name type="common">Polychaete worm</name>
    <dbReference type="NCBI Taxonomy" id="283909"/>
    <lineage>
        <taxon>Eukaryota</taxon>
        <taxon>Metazoa</taxon>
        <taxon>Spiralia</taxon>
        <taxon>Lophotrochozoa</taxon>
        <taxon>Annelida</taxon>
        <taxon>Polychaeta</taxon>
        <taxon>Sedentaria</taxon>
        <taxon>Scolecida</taxon>
        <taxon>Capitellidae</taxon>
        <taxon>Capitella</taxon>
    </lineage>
</organism>
<evidence type="ECO:0000256" key="1">
    <source>
        <dbReference type="SAM" id="SignalP"/>
    </source>
</evidence>
<keyword evidence="5" id="KW-1185">Reference proteome</keyword>
<dbReference type="EnsemblMetazoa" id="CapteT213728">
    <property type="protein sequence ID" value="CapteP213728"/>
    <property type="gene ID" value="CapteG213728"/>
</dbReference>
<evidence type="ECO:0000313" key="5">
    <source>
        <dbReference type="Proteomes" id="UP000014760"/>
    </source>
</evidence>
<evidence type="ECO:0008006" key="6">
    <source>
        <dbReference type="Google" id="ProtNLM"/>
    </source>
</evidence>
<evidence type="ECO:0000313" key="4">
    <source>
        <dbReference type="EnsemblMetazoa" id="CapteP211414"/>
    </source>
</evidence>
<dbReference type="EMBL" id="KB308629">
    <property type="protein sequence ID" value="ELT97228.1"/>
    <property type="molecule type" value="Genomic_DNA"/>
</dbReference>
<dbReference type="EMBL" id="AMQN01013164">
    <property type="status" value="NOT_ANNOTATED_CDS"/>
    <property type="molecule type" value="Genomic_DNA"/>
</dbReference>
<evidence type="ECO:0000313" key="2">
    <source>
        <dbReference type="EMBL" id="ELT92753.1"/>
    </source>
</evidence>
<dbReference type="EMBL" id="KB310005">
    <property type="protein sequence ID" value="ELT92753.1"/>
    <property type="molecule type" value="Genomic_DNA"/>
</dbReference>
<dbReference type="EnsemblMetazoa" id="CapteT211414">
    <property type="protein sequence ID" value="CapteP211414"/>
    <property type="gene ID" value="CapteG211414"/>
</dbReference>
<name>R7TG42_CAPTE</name>
<proteinExistence type="predicted"/>
<reference evidence="4" key="3">
    <citation type="submission" date="2015-06" db="UniProtKB">
        <authorList>
            <consortium name="EnsemblMetazoa"/>
        </authorList>
    </citation>
    <scope>IDENTIFICATION</scope>
</reference>
<accession>R7TG42</accession>
<dbReference type="HOGENOM" id="CLU_1972580_0_0_1"/>
<keyword evidence="1" id="KW-0732">Signal</keyword>
<reference evidence="5" key="1">
    <citation type="submission" date="2012-12" db="EMBL/GenBank/DDBJ databases">
        <authorList>
            <person name="Hellsten U."/>
            <person name="Grimwood J."/>
            <person name="Chapman J.A."/>
            <person name="Shapiro H."/>
            <person name="Aerts A."/>
            <person name="Otillar R.P."/>
            <person name="Terry A.Y."/>
            <person name="Boore J.L."/>
            <person name="Simakov O."/>
            <person name="Marletaz F."/>
            <person name="Cho S.-J."/>
            <person name="Edsinger-Gonzales E."/>
            <person name="Havlak P."/>
            <person name="Kuo D.-H."/>
            <person name="Larsson T."/>
            <person name="Lv J."/>
            <person name="Arendt D."/>
            <person name="Savage R."/>
            <person name="Osoegawa K."/>
            <person name="de Jong P."/>
            <person name="Lindberg D.R."/>
            <person name="Seaver E.C."/>
            <person name="Weisblat D.A."/>
            <person name="Putnam N.H."/>
            <person name="Grigoriev I.V."/>
            <person name="Rokhsar D.S."/>
        </authorList>
    </citation>
    <scope>NUCLEOTIDE SEQUENCE</scope>
    <source>
        <strain evidence="5">I ESC-2004</strain>
    </source>
</reference>
<evidence type="ECO:0000313" key="3">
    <source>
        <dbReference type="EMBL" id="ELT97228.1"/>
    </source>
</evidence>
<dbReference type="EMBL" id="AMQN01011004">
    <property type="status" value="NOT_ANNOTATED_CDS"/>
    <property type="molecule type" value="Genomic_DNA"/>
</dbReference>
<dbReference type="Proteomes" id="UP000014760">
    <property type="component" value="Unassembled WGS sequence"/>
</dbReference>